<feature type="signal peptide" evidence="1">
    <location>
        <begin position="1"/>
        <end position="20"/>
    </location>
</feature>
<dbReference type="AlphaFoldDB" id="A0A261BBG4"/>
<sequence length="225" mass="25527">MIKSNSLLLFLYYVFLTVTADHLDDGFMKFNVSKESSETCNEEFEGIKTCLTNVAVKYNNGSEDTTILMDKQIMLSLMEDFENASCFNSCSNCTNVKLGKHIYDALYFIGEKIYRHGFECIRKEYQKLVVTGKHCINMILVSGEVKDRSFNAFLPALKKVGECVVSRLNCSFIEKSALVAATYRTVDLVDGFIHPEKMLDNIGVARFDISMEEVSSILSFFTSFF</sequence>
<gene>
    <name evidence="3" type="ORF">FL82_01855</name>
    <name evidence="2" type="ORF">GCK72_025123</name>
</gene>
<proteinExistence type="predicted"/>
<organism evidence="3 4">
    <name type="scientific">Caenorhabditis remanei</name>
    <name type="common">Caenorhabditis vulgaris</name>
    <dbReference type="NCBI Taxonomy" id="31234"/>
    <lineage>
        <taxon>Eukaryota</taxon>
        <taxon>Metazoa</taxon>
        <taxon>Ecdysozoa</taxon>
        <taxon>Nematoda</taxon>
        <taxon>Chromadorea</taxon>
        <taxon>Rhabditida</taxon>
        <taxon>Rhabditina</taxon>
        <taxon>Rhabditomorpha</taxon>
        <taxon>Rhabditoidea</taxon>
        <taxon>Rhabditidae</taxon>
        <taxon>Peloderinae</taxon>
        <taxon>Caenorhabditis</taxon>
    </lineage>
</organism>
<keyword evidence="1" id="KW-0732">Signal</keyword>
<name>A0A261BBG4_CAERE</name>
<evidence type="ECO:0008006" key="6">
    <source>
        <dbReference type="Google" id="ProtNLM"/>
    </source>
</evidence>
<feature type="non-terminal residue" evidence="3">
    <location>
        <position position="1"/>
    </location>
</feature>
<evidence type="ECO:0000313" key="4">
    <source>
        <dbReference type="Proteomes" id="UP000216624"/>
    </source>
</evidence>
<comment type="caution">
    <text evidence="3">The sequence shown here is derived from an EMBL/GenBank/DDBJ whole genome shotgun (WGS) entry which is preliminary data.</text>
</comment>
<protein>
    <recommendedName>
        <fullName evidence="6">DUF19 domain-containing protein</fullName>
    </recommendedName>
</protein>
<reference evidence="2 5" key="3">
    <citation type="submission" date="2019-12" db="EMBL/GenBank/DDBJ databases">
        <title>Chromosome-level assembly of the Caenorhabditis remanei genome.</title>
        <authorList>
            <person name="Teterina A.A."/>
            <person name="Willis J.H."/>
            <person name="Phillips P.C."/>
        </authorList>
    </citation>
    <scope>NUCLEOTIDE SEQUENCE [LARGE SCALE GENOMIC DNA]</scope>
    <source>
        <strain evidence="2 5">PX506</strain>
        <tissue evidence="2">Whole organism</tissue>
    </source>
</reference>
<evidence type="ECO:0000313" key="2">
    <source>
        <dbReference type="EMBL" id="KAF1748656.1"/>
    </source>
</evidence>
<keyword evidence="4" id="KW-1185">Reference proteome</keyword>
<evidence type="ECO:0000256" key="1">
    <source>
        <dbReference type="SAM" id="SignalP"/>
    </source>
</evidence>
<dbReference type="Proteomes" id="UP000216624">
    <property type="component" value="Unassembled WGS sequence"/>
</dbReference>
<evidence type="ECO:0000313" key="5">
    <source>
        <dbReference type="Proteomes" id="UP000483820"/>
    </source>
</evidence>
<evidence type="ECO:0000313" key="3">
    <source>
        <dbReference type="EMBL" id="OZG07677.1"/>
    </source>
</evidence>
<reference evidence="4" key="2">
    <citation type="submission" date="2017-08" db="EMBL/GenBank/DDBJ databases">
        <authorList>
            <person name="Fierst J.L."/>
        </authorList>
    </citation>
    <scope>NUCLEOTIDE SEQUENCE [LARGE SCALE GENOMIC DNA]</scope>
    <source>
        <strain evidence="4">PX439</strain>
    </source>
</reference>
<dbReference type="EMBL" id="NMWX01000001">
    <property type="protein sequence ID" value="OZG07677.1"/>
    <property type="molecule type" value="Genomic_DNA"/>
</dbReference>
<dbReference type="Proteomes" id="UP000483820">
    <property type="component" value="Chromosome X"/>
</dbReference>
<dbReference type="EMBL" id="WUAV01000006">
    <property type="protein sequence ID" value="KAF1748656.1"/>
    <property type="molecule type" value="Genomic_DNA"/>
</dbReference>
<accession>A0A261BBG4</accession>
<reference evidence="3" key="1">
    <citation type="submission" date="2017-08" db="EMBL/GenBank/DDBJ databases">
        <authorList>
            <person name="de Groot N.N."/>
        </authorList>
    </citation>
    <scope>NUCLEOTIDE SEQUENCE [LARGE SCALE GENOMIC DNA]</scope>
    <source>
        <strain evidence="3">PX439</strain>
    </source>
</reference>
<feature type="chain" id="PRO_5044571769" description="DUF19 domain-containing protein" evidence="1">
    <location>
        <begin position="21"/>
        <end position="225"/>
    </location>
</feature>